<evidence type="ECO:0008006" key="3">
    <source>
        <dbReference type="Google" id="ProtNLM"/>
    </source>
</evidence>
<dbReference type="Pfam" id="PF07103">
    <property type="entry name" value="DUF1365"/>
    <property type="match status" value="1"/>
</dbReference>
<keyword evidence="1" id="KW-0812">Transmembrane</keyword>
<gene>
    <name evidence="2" type="ORF">CH379_00165</name>
</gene>
<dbReference type="AlphaFoldDB" id="A0A2N0BEF2"/>
<evidence type="ECO:0000313" key="2">
    <source>
        <dbReference type="EMBL" id="PJZ94924.1"/>
    </source>
</evidence>
<keyword evidence="1" id="KW-1133">Transmembrane helix</keyword>
<reference evidence="2" key="1">
    <citation type="submission" date="2017-07" db="EMBL/GenBank/DDBJ databases">
        <title>Leptospira spp. isolated from tropical soils.</title>
        <authorList>
            <person name="Thibeaux R."/>
            <person name="Iraola G."/>
            <person name="Ferres I."/>
            <person name="Bierque E."/>
            <person name="Girault D."/>
            <person name="Soupe-Gilbert M.-E."/>
            <person name="Picardeau M."/>
            <person name="Goarant C."/>
        </authorList>
    </citation>
    <scope>NUCLEOTIDE SEQUENCE [LARGE SCALE GENOMIC DNA]</scope>
    <source>
        <strain evidence="2">ATI7-C-A5</strain>
    </source>
</reference>
<dbReference type="PANTHER" id="PTHR33973:SF4">
    <property type="entry name" value="OS07G0153300 PROTEIN"/>
    <property type="match status" value="1"/>
</dbReference>
<feature type="transmembrane region" description="Helical" evidence="1">
    <location>
        <begin position="224"/>
        <end position="244"/>
    </location>
</feature>
<comment type="caution">
    <text evidence="2">The sequence shown here is derived from an EMBL/GenBank/DDBJ whole genome shotgun (WGS) entry which is preliminary data.</text>
</comment>
<name>A0A2N0BEF2_9LEPT</name>
<dbReference type="EMBL" id="NPEF01000001">
    <property type="protein sequence ID" value="PJZ94924.1"/>
    <property type="molecule type" value="Genomic_DNA"/>
</dbReference>
<keyword evidence="1" id="KW-0472">Membrane</keyword>
<accession>A0A2N0BN89</accession>
<protein>
    <recommendedName>
        <fullName evidence="3">DUF1365 domain-containing protein</fullName>
    </recommendedName>
</protein>
<evidence type="ECO:0000256" key="1">
    <source>
        <dbReference type="SAM" id="Phobius"/>
    </source>
</evidence>
<sequence>MVRAGPRTIPARKRGSELNSCIFRANVMHDRTFPKRNRFRYRIYTFCLDLDELDRLDSELRFFGSERRAVFKFSKDDHLDYGKVSLRENLLEYLLQNGVSGPFKRILLITNIRVLGYVFNPVSFYFLYEESDRPVCAVAEVGNTFGERKPYFLGRTAWDDGVFRMRTGKFFYVSPFLDLRSEFEFALGLPDEALRIRIDAFENGEKVMTTAYTGSRIPLTDFNLFLMFFSYPLVTLRVIVLIHWQAFKLYLKGLPFIRKNENTDLQQGVHFGKNHRFERKNQGA</sequence>
<dbReference type="PANTHER" id="PTHR33973">
    <property type="entry name" value="OS07G0153300 PROTEIN"/>
    <property type="match status" value="1"/>
</dbReference>
<organism evidence="2">
    <name type="scientific">Leptospira ellisii</name>
    <dbReference type="NCBI Taxonomy" id="2023197"/>
    <lineage>
        <taxon>Bacteria</taxon>
        <taxon>Pseudomonadati</taxon>
        <taxon>Spirochaetota</taxon>
        <taxon>Spirochaetia</taxon>
        <taxon>Leptospirales</taxon>
        <taxon>Leptospiraceae</taxon>
        <taxon>Leptospira</taxon>
    </lineage>
</organism>
<dbReference type="InterPro" id="IPR010775">
    <property type="entry name" value="DUF1365"/>
</dbReference>
<accession>A0A2N0BEF2</accession>
<proteinExistence type="predicted"/>
<dbReference type="OrthoDB" id="9778801at2"/>